<keyword evidence="9" id="KW-1185">Reference proteome</keyword>
<dbReference type="InterPro" id="IPR012919">
    <property type="entry name" value="SUN_dom"/>
</dbReference>
<gene>
    <name evidence="8" type="ORF">P154DRAFT_364129</name>
</gene>
<reference evidence="8" key="1">
    <citation type="journal article" date="2020" name="Stud. Mycol.">
        <title>101 Dothideomycetes genomes: a test case for predicting lifestyles and emergence of pathogens.</title>
        <authorList>
            <person name="Haridas S."/>
            <person name="Albert R."/>
            <person name="Binder M."/>
            <person name="Bloem J."/>
            <person name="Labutti K."/>
            <person name="Salamov A."/>
            <person name="Andreopoulos B."/>
            <person name="Baker S."/>
            <person name="Barry K."/>
            <person name="Bills G."/>
            <person name="Bluhm B."/>
            <person name="Cannon C."/>
            <person name="Castanera R."/>
            <person name="Culley D."/>
            <person name="Daum C."/>
            <person name="Ezra D."/>
            <person name="Gonzalez J."/>
            <person name="Henrissat B."/>
            <person name="Kuo A."/>
            <person name="Liang C."/>
            <person name="Lipzen A."/>
            <person name="Lutzoni F."/>
            <person name="Magnuson J."/>
            <person name="Mondo S."/>
            <person name="Nolan M."/>
            <person name="Ohm R."/>
            <person name="Pangilinan J."/>
            <person name="Park H.-J."/>
            <person name="Ramirez L."/>
            <person name="Alfaro M."/>
            <person name="Sun H."/>
            <person name="Tritt A."/>
            <person name="Yoshinaga Y."/>
            <person name="Zwiers L.-H."/>
            <person name="Turgeon B."/>
            <person name="Goodwin S."/>
            <person name="Spatafora J."/>
            <person name="Crous P."/>
            <person name="Grigoriev I."/>
        </authorList>
    </citation>
    <scope>NUCLEOTIDE SEQUENCE</scope>
    <source>
        <strain evidence="8">CBS 123094</strain>
    </source>
</reference>
<sequence>MPRSSVNGGAGAPTPRRSARRGTSQLGETAPPAPTPARTSKAGPKLGPAQVRMSSTYGASGREDVAETLAATTTGFTEQFAHTRQSAVVDPSVSDPFPDGAPRARFPVSSSDAYESGFATSSRAAPGPLAPRANSEASELPTDKSFGLSHEAGLAGGSSTVYQSQVFTPTGPVIQTVPQVFPRPKTLGNRLYDILTNRDFWLLLIILGLVGASIAACMFNGVPGFPAAFRGLSRTTRIPSFIDEMDLEDRYHNLYDHQTDADRLSRLEGDNLQLLGFLDKVRNDLPKKLVLVKDDSGKLVLSDEFMRAVHAKWASDTRTGNSNTSYIWSDFLKWNAEKSFELYQEPGGRFELASRGEVISLLNKHGQHMEEAIYERMVDHYNKYPALGHHDNHRLQAEALAYRFLLQNQHDALSKPNHYSTGVGAHVEPHYSSTTFRNNPEGWRSWFRRNSNLNAPIRALTKWEEPGDCWCAARSPELPGHAQLTVSLAHAVYPTQVTVEHIPRKVSLEIESAPKDMEFWVQLSGQHSQEEISEQEAKGCSEGPAGWMCLGRFKYEIDAPNHVQTFNLDAEMGDLGPTKRTMVRVITTHGLDHTCLYRLRLHGDLEKEQEPEPLTEDQ</sequence>
<organism evidence="8 9">
    <name type="scientific">Amniculicola lignicola CBS 123094</name>
    <dbReference type="NCBI Taxonomy" id="1392246"/>
    <lineage>
        <taxon>Eukaryota</taxon>
        <taxon>Fungi</taxon>
        <taxon>Dikarya</taxon>
        <taxon>Ascomycota</taxon>
        <taxon>Pezizomycotina</taxon>
        <taxon>Dothideomycetes</taxon>
        <taxon>Pleosporomycetidae</taxon>
        <taxon>Pleosporales</taxon>
        <taxon>Amniculicolaceae</taxon>
        <taxon>Amniculicola</taxon>
    </lineage>
</organism>
<name>A0A6A5W6L1_9PLEO</name>
<dbReference type="Proteomes" id="UP000799779">
    <property type="component" value="Unassembled WGS sequence"/>
</dbReference>
<dbReference type="PANTHER" id="PTHR12911">
    <property type="entry name" value="SAD1/UNC-84-LIKE PROTEIN-RELATED"/>
    <property type="match status" value="1"/>
</dbReference>
<keyword evidence="4 6" id="KW-0472">Membrane</keyword>
<keyword evidence="3 6" id="KW-1133">Transmembrane helix</keyword>
<evidence type="ECO:0000313" key="8">
    <source>
        <dbReference type="EMBL" id="KAF1994765.1"/>
    </source>
</evidence>
<feature type="transmembrane region" description="Helical" evidence="6">
    <location>
        <begin position="200"/>
        <end position="222"/>
    </location>
</feature>
<feature type="region of interest" description="Disordered" evidence="5">
    <location>
        <begin position="83"/>
        <end position="149"/>
    </location>
</feature>
<dbReference type="GO" id="GO:0034993">
    <property type="term" value="C:meiotic nuclear membrane microtubule tethering complex"/>
    <property type="evidence" value="ECO:0007669"/>
    <property type="project" value="TreeGrafter"/>
</dbReference>
<comment type="subcellular location">
    <subcellularLocation>
        <location evidence="1">Membrane</location>
    </subcellularLocation>
</comment>
<dbReference type="InterPro" id="IPR045119">
    <property type="entry name" value="SUN1-5"/>
</dbReference>
<evidence type="ECO:0000256" key="1">
    <source>
        <dbReference type="ARBA" id="ARBA00004370"/>
    </source>
</evidence>
<accession>A0A6A5W6L1</accession>
<dbReference type="AlphaFoldDB" id="A0A6A5W6L1"/>
<feature type="domain" description="SUN" evidence="7">
    <location>
        <begin position="424"/>
        <end position="606"/>
    </location>
</feature>
<evidence type="ECO:0000256" key="6">
    <source>
        <dbReference type="SAM" id="Phobius"/>
    </source>
</evidence>
<dbReference type="EMBL" id="ML977651">
    <property type="protein sequence ID" value="KAF1994765.1"/>
    <property type="molecule type" value="Genomic_DNA"/>
</dbReference>
<dbReference type="GO" id="GO:0043495">
    <property type="term" value="F:protein-membrane adaptor activity"/>
    <property type="evidence" value="ECO:0007669"/>
    <property type="project" value="TreeGrafter"/>
</dbReference>
<evidence type="ECO:0000256" key="2">
    <source>
        <dbReference type="ARBA" id="ARBA00022692"/>
    </source>
</evidence>
<dbReference type="PROSITE" id="PS51469">
    <property type="entry name" value="SUN"/>
    <property type="match status" value="1"/>
</dbReference>
<dbReference type="OrthoDB" id="342281at2759"/>
<dbReference type="Pfam" id="PF07738">
    <property type="entry name" value="Sad1_UNC"/>
    <property type="match status" value="1"/>
</dbReference>
<proteinExistence type="predicted"/>
<keyword evidence="2 6" id="KW-0812">Transmembrane</keyword>
<feature type="region of interest" description="Disordered" evidence="5">
    <location>
        <begin position="1"/>
        <end position="62"/>
    </location>
</feature>
<protein>
    <recommendedName>
        <fullName evidence="7">SUN domain-containing protein</fullName>
    </recommendedName>
</protein>
<feature type="compositionally biased region" description="Polar residues" evidence="5">
    <location>
        <begin position="108"/>
        <end position="123"/>
    </location>
</feature>
<evidence type="ECO:0000313" key="9">
    <source>
        <dbReference type="Proteomes" id="UP000799779"/>
    </source>
</evidence>
<dbReference type="PANTHER" id="PTHR12911:SF8">
    <property type="entry name" value="KLAROID PROTEIN-RELATED"/>
    <property type="match status" value="1"/>
</dbReference>
<evidence type="ECO:0000259" key="7">
    <source>
        <dbReference type="PROSITE" id="PS51469"/>
    </source>
</evidence>
<evidence type="ECO:0000256" key="3">
    <source>
        <dbReference type="ARBA" id="ARBA00022989"/>
    </source>
</evidence>
<dbReference type="Gene3D" id="2.60.120.260">
    <property type="entry name" value="Galactose-binding domain-like"/>
    <property type="match status" value="1"/>
</dbReference>
<evidence type="ECO:0000256" key="4">
    <source>
        <dbReference type="ARBA" id="ARBA00023136"/>
    </source>
</evidence>
<evidence type="ECO:0000256" key="5">
    <source>
        <dbReference type="SAM" id="MobiDB-lite"/>
    </source>
</evidence>